<evidence type="ECO:0000256" key="1">
    <source>
        <dbReference type="SAM" id="MobiDB-lite"/>
    </source>
</evidence>
<feature type="region of interest" description="Disordered" evidence="1">
    <location>
        <begin position="1"/>
        <end position="100"/>
    </location>
</feature>
<feature type="compositionally biased region" description="Polar residues" evidence="1">
    <location>
        <begin position="39"/>
        <end position="50"/>
    </location>
</feature>
<sequence>MGSQQNQPLPPLPDIVESPVASPVSSGHHVDVEPPPSSPRTLGPTSASHRVSSRRATDSSQPVVPDERPMSGTSFLLPRHPEDAQNVPRAFTDPRSSDFRSGIERRQSELDWIVPKRESRQRNLADRLRPTLDTAKTERDKFNTKAKITGMALNIAIGLQVLLGALTTGLSAVTSGRQTSITVSILGGLSTVVASYLARARGSNEPELSIARCKDLDQYIRECEIFILDHGYSTGNEHDSQLNTLRDRFEELLGNGNGERRLAPPV</sequence>
<proteinExistence type="predicted"/>
<name>A0AAD7JIR2_9AGAR</name>
<gene>
    <name evidence="3" type="ORF">B0H16DRAFT_428135</name>
</gene>
<organism evidence="3 4">
    <name type="scientific">Mycena metata</name>
    <dbReference type="NCBI Taxonomy" id="1033252"/>
    <lineage>
        <taxon>Eukaryota</taxon>
        <taxon>Fungi</taxon>
        <taxon>Dikarya</taxon>
        <taxon>Basidiomycota</taxon>
        <taxon>Agaricomycotina</taxon>
        <taxon>Agaricomycetes</taxon>
        <taxon>Agaricomycetidae</taxon>
        <taxon>Agaricales</taxon>
        <taxon>Marasmiineae</taxon>
        <taxon>Mycenaceae</taxon>
        <taxon>Mycena</taxon>
    </lineage>
</organism>
<dbReference type="NCBIfam" id="NF033635">
    <property type="entry name" value="SLATT_fungal"/>
    <property type="match status" value="1"/>
</dbReference>
<reference evidence="3" key="1">
    <citation type="submission" date="2023-03" db="EMBL/GenBank/DDBJ databases">
        <title>Massive genome expansion in bonnet fungi (Mycena s.s.) driven by repeated elements and novel gene families across ecological guilds.</title>
        <authorList>
            <consortium name="Lawrence Berkeley National Laboratory"/>
            <person name="Harder C.B."/>
            <person name="Miyauchi S."/>
            <person name="Viragh M."/>
            <person name="Kuo A."/>
            <person name="Thoen E."/>
            <person name="Andreopoulos B."/>
            <person name="Lu D."/>
            <person name="Skrede I."/>
            <person name="Drula E."/>
            <person name="Henrissat B."/>
            <person name="Morin E."/>
            <person name="Kohler A."/>
            <person name="Barry K."/>
            <person name="LaButti K."/>
            <person name="Morin E."/>
            <person name="Salamov A."/>
            <person name="Lipzen A."/>
            <person name="Mereny Z."/>
            <person name="Hegedus B."/>
            <person name="Baldrian P."/>
            <person name="Stursova M."/>
            <person name="Weitz H."/>
            <person name="Taylor A."/>
            <person name="Grigoriev I.V."/>
            <person name="Nagy L.G."/>
            <person name="Martin F."/>
            <person name="Kauserud H."/>
        </authorList>
    </citation>
    <scope>NUCLEOTIDE SEQUENCE</scope>
    <source>
        <strain evidence="3">CBHHK182m</strain>
    </source>
</reference>
<protein>
    <recommendedName>
        <fullName evidence="2">SMODS and SLOG-associating 2TM effector domain-containing protein</fullName>
    </recommendedName>
</protein>
<comment type="caution">
    <text evidence="3">The sequence shown here is derived from an EMBL/GenBank/DDBJ whole genome shotgun (WGS) entry which is preliminary data.</text>
</comment>
<dbReference type="InterPro" id="IPR041622">
    <property type="entry name" value="SLATT_fungi"/>
</dbReference>
<dbReference type="EMBL" id="JARKIB010000027">
    <property type="protein sequence ID" value="KAJ7764752.1"/>
    <property type="molecule type" value="Genomic_DNA"/>
</dbReference>
<accession>A0AAD7JIR2</accession>
<dbReference type="Proteomes" id="UP001215598">
    <property type="component" value="Unassembled WGS sequence"/>
</dbReference>
<evidence type="ECO:0000313" key="4">
    <source>
        <dbReference type="Proteomes" id="UP001215598"/>
    </source>
</evidence>
<feature type="domain" description="SMODS and SLOG-associating 2TM effector" evidence="2">
    <location>
        <begin position="135"/>
        <end position="255"/>
    </location>
</feature>
<keyword evidence="4" id="KW-1185">Reference proteome</keyword>
<dbReference type="AlphaFoldDB" id="A0AAD7JIR2"/>
<evidence type="ECO:0000259" key="2">
    <source>
        <dbReference type="Pfam" id="PF18142"/>
    </source>
</evidence>
<dbReference type="Pfam" id="PF18142">
    <property type="entry name" value="SLATT_fungal"/>
    <property type="match status" value="1"/>
</dbReference>
<evidence type="ECO:0000313" key="3">
    <source>
        <dbReference type="EMBL" id="KAJ7764752.1"/>
    </source>
</evidence>